<accession>A0ABN7TPN5</accession>
<dbReference type="InterPro" id="IPR018060">
    <property type="entry name" value="HTH_AraC"/>
</dbReference>
<dbReference type="Pfam" id="PF12833">
    <property type="entry name" value="HTH_18"/>
    <property type="match status" value="1"/>
</dbReference>
<dbReference type="SMART" id="SM00342">
    <property type="entry name" value="HTH_ARAC"/>
    <property type="match status" value="1"/>
</dbReference>
<dbReference type="InterPro" id="IPR018062">
    <property type="entry name" value="HTH_AraC-typ_CS"/>
</dbReference>
<evidence type="ECO:0000313" key="6">
    <source>
        <dbReference type="Proteomes" id="UP000730618"/>
    </source>
</evidence>
<keyword evidence="3" id="KW-0804">Transcription</keyword>
<dbReference type="RefSeq" id="WP_218100940.1">
    <property type="nucleotide sequence ID" value="NZ_CAJVCE010000014.1"/>
</dbReference>
<dbReference type="PROSITE" id="PS01124">
    <property type="entry name" value="HTH_ARAC_FAMILY_2"/>
    <property type="match status" value="1"/>
</dbReference>
<evidence type="ECO:0000256" key="3">
    <source>
        <dbReference type="ARBA" id="ARBA00023163"/>
    </source>
</evidence>
<organism evidence="5 6">
    <name type="scientific">Paenibacillus allorhizosphaerae</name>
    <dbReference type="NCBI Taxonomy" id="2849866"/>
    <lineage>
        <taxon>Bacteria</taxon>
        <taxon>Bacillati</taxon>
        <taxon>Bacillota</taxon>
        <taxon>Bacilli</taxon>
        <taxon>Bacillales</taxon>
        <taxon>Paenibacillaceae</taxon>
        <taxon>Paenibacillus</taxon>
    </lineage>
</organism>
<protein>
    <submittedName>
        <fullName evidence="5">HTH-type transcriptional regulator YesS</fullName>
    </submittedName>
</protein>
<evidence type="ECO:0000259" key="4">
    <source>
        <dbReference type="PROSITE" id="PS01124"/>
    </source>
</evidence>
<gene>
    <name evidence="5" type="primary">yesS_8</name>
    <name evidence="5" type="ORF">PAECIP111802_04658</name>
</gene>
<evidence type="ECO:0000313" key="5">
    <source>
        <dbReference type="EMBL" id="CAG7650179.1"/>
    </source>
</evidence>
<dbReference type="PANTHER" id="PTHR43280">
    <property type="entry name" value="ARAC-FAMILY TRANSCRIPTIONAL REGULATOR"/>
    <property type="match status" value="1"/>
</dbReference>
<keyword evidence="1" id="KW-0805">Transcription regulation</keyword>
<keyword evidence="6" id="KW-1185">Reference proteome</keyword>
<dbReference type="PROSITE" id="PS00041">
    <property type="entry name" value="HTH_ARAC_FAMILY_1"/>
    <property type="match status" value="1"/>
</dbReference>
<dbReference type="EMBL" id="CAJVCE010000014">
    <property type="protein sequence ID" value="CAG7650179.1"/>
    <property type="molecule type" value="Genomic_DNA"/>
</dbReference>
<evidence type="ECO:0000256" key="1">
    <source>
        <dbReference type="ARBA" id="ARBA00023015"/>
    </source>
</evidence>
<sequence length="119" mass="13531">MEREFAVTGKDSSDPLMQLAAGYMHRHLFEDMSMKQIAEKLGIGQSQLTRRFCAAYGATPVEYVTRLRLEEVKRLLLETDETLDGIACRCGFENGSYLSRVFSAKTGMAPSLFRHNYRI</sequence>
<reference evidence="5 6" key="1">
    <citation type="submission" date="2021-06" db="EMBL/GenBank/DDBJ databases">
        <authorList>
            <person name="Criscuolo A."/>
        </authorList>
    </citation>
    <scope>NUCLEOTIDE SEQUENCE [LARGE SCALE GENOMIC DNA]</scope>
    <source>
        <strain evidence="6">CIP 111802</strain>
    </source>
</reference>
<feature type="domain" description="HTH araC/xylS-type" evidence="4">
    <location>
        <begin position="18"/>
        <end position="116"/>
    </location>
</feature>
<name>A0ABN7TPN5_9BACL</name>
<keyword evidence="2" id="KW-0238">DNA-binding</keyword>
<dbReference type="PANTHER" id="PTHR43280:SF2">
    <property type="entry name" value="HTH-TYPE TRANSCRIPTIONAL REGULATOR EXSA"/>
    <property type="match status" value="1"/>
</dbReference>
<evidence type="ECO:0000256" key="2">
    <source>
        <dbReference type="ARBA" id="ARBA00023125"/>
    </source>
</evidence>
<comment type="caution">
    <text evidence="5">The sequence shown here is derived from an EMBL/GenBank/DDBJ whole genome shotgun (WGS) entry which is preliminary data.</text>
</comment>
<dbReference type="Proteomes" id="UP000730618">
    <property type="component" value="Unassembled WGS sequence"/>
</dbReference>
<proteinExistence type="predicted"/>